<comment type="caution">
    <text evidence="2">The sequence shown here is derived from an EMBL/GenBank/DDBJ whole genome shotgun (WGS) entry which is preliminary data.</text>
</comment>
<protein>
    <submittedName>
        <fullName evidence="2">Uncharacterized protein</fullName>
    </submittedName>
</protein>
<dbReference type="EMBL" id="SJPK01000007">
    <property type="protein sequence ID" value="TWT65348.1"/>
    <property type="molecule type" value="Genomic_DNA"/>
</dbReference>
<name>A0A5C5XRQ5_9BACT</name>
<gene>
    <name evidence="2" type="ORF">CA85_32600</name>
</gene>
<sequence length="245" mass="26225">MDLAKLESVAQVRPKPVPMEEAVPVRRERLPVPMSSEEGTSLAHPLTPRRRQPSMGSSKDAAAATTIGYFTTVHSDRTGWTGGLLVLNGSGRPLEFQCTLPIRPSRAHEILFGTTLGEHLISEVIGPTLLQKCRTPISLLCCAQPEAASLQENLPARTPASDQAATVVAIVSEEKNGSAHPTDSRRFAGHGPVTLGNATLLVAVEQLEAAEGTIANLRDIVDTVEPFERITEAIREAQSQMARAA</sequence>
<evidence type="ECO:0000313" key="3">
    <source>
        <dbReference type="Proteomes" id="UP000318053"/>
    </source>
</evidence>
<dbReference type="AlphaFoldDB" id="A0A5C5XRQ5"/>
<organism evidence="2 3">
    <name type="scientific">Allorhodopirellula solitaria</name>
    <dbReference type="NCBI Taxonomy" id="2527987"/>
    <lineage>
        <taxon>Bacteria</taxon>
        <taxon>Pseudomonadati</taxon>
        <taxon>Planctomycetota</taxon>
        <taxon>Planctomycetia</taxon>
        <taxon>Pirellulales</taxon>
        <taxon>Pirellulaceae</taxon>
        <taxon>Allorhodopirellula</taxon>
    </lineage>
</organism>
<evidence type="ECO:0000256" key="1">
    <source>
        <dbReference type="SAM" id="MobiDB-lite"/>
    </source>
</evidence>
<feature type="region of interest" description="Disordered" evidence="1">
    <location>
        <begin position="27"/>
        <end position="59"/>
    </location>
</feature>
<accession>A0A5C5XRQ5</accession>
<keyword evidence="3" id="KW-1185">Reference proteome</keyword>
<proteinExistence type="predicted"/>
<evidence type="ECO:0000313" key="2">
    <source>
        <dbReference type="EMBL" id="TWT65348.1"/>
    </source>
</evidence>
<reference evidence="2 3" key="1">
    <citation type="submission" date="2019-02" db="EMBL/GenBank/DDBJ databases">
        <title>Deep-cultivation of Planctomycetes and their phenomic and genomic characterization uncovers novel biology.</title>
        <authorList>
            <person name="Wiegand S."/>
            <person name="Jogler M."/>
            <person name="Boedeker C."/>
            <person name="Pinto D."/>
            <person name="Vollmers J."/>
            <person name="Rivas-Marin E."/>
            <person name="Kohn T."/>
            <person name="Peeters S.H."/>
            <person name="Heuer A."/>
            <person name="Rast P."/>
            <person name="Oberbeckmann S."/>
            <person name="Bunk B."/>
            <person name="Jeske O."/>
            <person name="Meyerdierks A."/>
            <person name="Storesund J.E."/>
            <person name="Kallscheuer N."/>
            <person name="Luecker S."/>
            <person name="Lage O.M."/>
            <person name="Pohl T."/>
            <person name="Merkel B.J."/>
            <person name="Hornburger P."/>
            <person name="Mueller R.-W."/>
            <person name="Bruemmer F."/>
            <person name="Labrenz M."/>
            <person name="Spormann A.M."/>
            <person name="Op Den Camp H."/>
            <person name="Overmann J."/>
            <person name="Amann R."/>
            <person name="Jetten M.S.M."/>
            <person name="Mascher T."/>
            <person name="Medema M.H."/>
            <person name="Devos D.P."/>
            <person name="Kaster A.-K."/>
            <person name="Ovreas L."/>
            <person name="Rohde M."/>
            <person name="Galperin M.Y."/>
            <person name="Jogler C."/>
        </authorList>
    </citation>
    <scope>NUCLEOTIDE SEQUENCE [LARGE SCALE GENOMIC DNA]</scope>
    <source>
        <strain evidence="2 3">CA85</strain>
    </source>
</reference>
<dbReference type="Proteomes" id="UP000318053">
    <property type="component" value="Unassembled WGS sequence"/>
</dbReference>